<evidence type="ECO:0000256" key="1">
    <source>
        <dbReference type="ARBA" id="ARBA00022676"/>
    </source>
</evidence>
<evidence type="ECO:0000313" key="5">
    <source>
        <dbReference type="Proteomes" id="UP001059617"/>
    </source>
</evidence>
<organism evidence="4 5">
    <name type="scientific">Dactylosporangium fulvum</name>
    <dbReference type="NCBI Taxonomy" id="53359"/>
    <lineage>
        <taxon>Bacteria</taxon>
        <taxon>Bacillati</taxon>
        <taxon>Actinomycetota</taxon>
        <taxon>Actinomycetes</taxon>
        <taxon>Micromonosporales</taxon>
        <taxon>Micromonosporaceae</taxon>
        <taxon>Dactylosporangium</taxon>
    </lineage>
</organism>
<reference evidence="4" key="1">
    <citation type="submission" date="2021-04" db="EMBL/GenBank/DDBJ databases">
        <authorList>
            <person name="Hartkoorn R.C."/>
            <person name="Beaudoing E."/>
            <person name="Hot D."/>
        </authorList>
    </citation>
    <scope>NUCLEOTIDE SEQUENCE</scope>
    <source>
        <strain evidence="4">NRRL B-16292</strain>
    </source>
</reference>
<protein>
    <submittedName>
        <fullName evidence="4">Glycosyltransferase family 4 protein</fullName>
    </submittedName>
</protein>
<gene>
    <name evidence="4" type="ORF">Dfulv_47795</name>
</gene>
<accession>A0ABY5WEA6</accession>
<dbReference type="InterPro" id="IPR050194">
    <property type="entry name" value="Glycosyltransferase_grp1"/>
</dbReference>
<dbReference type="Pfam" id="PF13692">
    <property type="entry name" value="Glyco_trans_1_4"/>
    <property type="match status" value="1"/>
</dbReference>
<dbReference type="Gene3D" id="3.40.50.2000">
    <property type="entry name" value="Glycogen Phosphorylase B"/>
    <property type="match status" value="2"/>
</dbReference>
<dbReference type="EMBL" id="CP073720">
    <property type="protein sequence ID" value="UWP87753.1"/>
    <property type="molecule type" value="Genomic_DNA"/>
</dbReference>
<dbReference type="Proteomes" id="UP001059617">
    <property type="component" value="Chromosome"/>
</dbReference>
<proteinExistence type="predicted"/>
<dbReference type="RefSeq" id="WP_259869671.1">
    <property type="nucleotide sequence ID" value="NZ_BAAAST010000114.1"/>
</dbReference>
<dbReference type="CDD" id="cd03801">
    <property type="entry name" value="GT4_PimA-like"/>
    <property type="match status" value="1"/>
</dbReference>
<keyword evidence="1" id="KW-0328">Glycosyltransferase</keyword>
<keyword evidence="5" id="KW-1185">Reference proteome</keyword>
<evidence type="ECO:0000313" key="4">
    <source>
        <dbReference type="EMBL" id="UWP87753.1"/>
    </source>
</evidence>
<sequence length="385" mass="41068">MKVVVAHNKYASGQPSGENVIVDAEMAQLTEAGLTVLPFLRSSDEIGTFSTAQKVLLPLSPIRNGASQRALAGLLASEKPDVLHLHNPYPLISPWVVKTAHAHGVPVVHTVHNYRQVCAPGLYFRDGHICTECRGKAFALPAIRHTCYRDSKAQSAVMAATLAYHRSTWRHVDRYIALTDRIAAHLVDFGIPSERITVKPNGIPDGGAATTPGTGFLYAARLTPEKGLELLLDAWQRHPVGSLGELRIVGDGPLRPLAESTAAARADVTYVGPLDNAGVRAQIAASACVIAASTWHDVLPTIILEALSGGRPVLVTDRGGMPFLAGDAGWVVQPDAASLAEGLRAAADGAAALAPVARRRYQEHFSPDVLVQRLIGIYESVRARS</sequence>
<evidence type="ECO:0000259" key="3">
    <source>
        <dbReference type="Pfam" id="PF13579"/>
    </source>
</evidence>
<dbReference type="PANTHER" id="PTHR45947:SF13">
    <property type="entry name" value="TRANSFERASE"/>
    <property type="match status" value="1"/>
</dbReference>
<dbReference type="InterPro" id="IPR028098">
    <property type="entry name" value="Glyco_trans_4-like_N"/>
</dbReference>
<evidence type="ECO:0000256" key="2">
    <source>
        <dbReference type="ARBA" id="ARBA00022679"/>
    </source>
</evidence>
<feature type="domain" description="Glycosyltransferase subfamily 4-like N-terminal" evidence="3">
    <location>
        <begin position="65"/>
        <end position="202"/>
    </location>
</feature>
<name>A0ABY5WEA6_9ACTN</name>
<reference evidence="4" key="2">
    <citation type="submission" date="2022-09" db="EMBL/GenBank/DDBJ databases">
        <title>Biosynthetic gene clusters of Dactylosporangioum fulvum.</title>
        <authorList>
            <person name="Caradec T."/>
        </authorList>
    </citation>
    <scope>NUCLEOTIDE SEQUENCE</scope>
    <source>
        <strain evidence="4">NRRL B-16292</strain>
    </source>
</reference>
<dbReference type="PANTHER" id="PTHR45947">
    <property type="entry name" value="SULFOQUINOVOSYL TRANSFERASE SQD2"/>
    <property type="match status" value="1"/>
</dbReference>
<keyword evidence="2" id="KW-0808">Transferase</keyword>
<dbReference type="SUPFAM" id="SSF53756">
    <property type="entry name" value="UDP-Glycosyltransferase/glycogen phosphorylase"/>
    <property type="match status" value="1"/>
</dbReference>
<dbReference type="Pfam" id="PF13579">
    <property type="entry name" value="Glyco_trans_4_4"/>
    <property type="match status" value="1"/>
</dbReference>